<dbReference type="GO" id="GO:0046872">
    <property type="term" value="F:metal ion binding"/>
    <property type="evidence" value="ECO:0007669"/>
    <property type="project" value="UniProtKB-KW"/>
</dbReference>
<dbReference type="SUPFAM" id="SSF82093">
    <property type="entry name" value="Heme chaperone CcmE"/>
    <property type="match status" value="1"/>
</dbReference>
<keyword evidence="4" id="KW-0812">Transmembrane</keyword>
<dbReference type="FunFam" id="2.40.50.140:FF:000104">
    <property type="entry name" value="Cytochrome c-type biogenesis protein CcmE"/>
    <property type="match status" value="1"/>
</dbReference>
<gene>
    <name evidence="10" type="ORF">METZ01_LOCUS1124</name>
</gene>
<organism evidence="10">
    <name type="scientific">marine metagenome</name>
    <dbReference type="NCBI Taxonomy" id="408172"/>
    <lineage>
        <taxon>unclassified sequences</taxon>
        <taxon>metagenomes</taxon>
        <taxon>ecological metagenomes</taxon>
    </lineage>
</organism>
<keyword evidence="8" id="KW-0408">Iron</keyword>
<evidence type="ECO:0000313" key="10">
    <source>
        <dbReference type="EMBL" id="SUZ48270.1"/>
    </source>
</evidence>
<dbReference type="EMBL" id="UINC01000060">
    <property type="protein sequence ID" value="SUZ48270.1"/>
    <property type="molecule type" value="Genomic_DNA"/>
</dbReference>
<dbReference type="InterPro" id="IPR036127">
    <property type="entry name" value="CcmE-like_sf"/>
</dbReference>
<name>A0A381N0X4_9ZZZZ</name>
<keyword evidence="2" id="KW-1003">Cell membrane</keyword>
<evidence type="ECO:0008006" key="11">
    <source>
        <dbReference type="Google" id="ProtNLM"/>
    </source>
</evidence>
<keyword evidence="9" id="KW-0472">Membrane</keyword>
<keyword evidence="3" id="KW-0349">Heme</keyword>
<dbReference type="InterPro" id="IPR012340">
    <property type="entry name" value="NA-bd_OB-fold"/>
</dbReference>
<dbReference type="InterPro" id="IPR004329">
    <property type="entry name" value="CcmE"/>
</dbReference>
<reference evidence="10" key="1">
    <citation type="submission" date="2018-05" db="EMBL/GenBank/DDBJ databases">
        <authorList>
            <person name="Lanie J.A."/>
            <person name="Ng W.-L."/>
            <person name="Kazmierczak K.M."/>
            <person name="Andrzejewski T.M."/>
            <person name="Davidsen T.M."/>
            <person name="Wayne K.J."/>
            <person name="Tettelin H."/>
            <person name="Glass J.I."/>
            <person name="Rusch D."/>
            <person name="Podicherti R."/>
            <person name="Tsui H.-C.T."/>
            <person name="Winkler M.E."/>
        </authorList>
    </citation>
    <scope>NUCLEOTIDE SEQUENCE</scope>
</reference>
<dbReference type="AlphaFoldDB" id="A0A381N0X4"/>
<keyword evidence="5" id="KW-0479">Metal-binding</keyword>
<dbReference type="PANTHER" id="PTHR34128:SF2">
    <property type="entry name" value="CYTOCHROME C-TYPE BIOGENESIS PROTEIN CCME HOMOLOG, MITOCHONDRIAL"/>
    <property type="match status" value="1"/>
</dbReference>
<proteinExistence type="inferred from homology"/>
<dbReference type="GO" id="GO:0005886">
    <property type="term" value="C:plasma membrane"/>
    <property type="evidence" value="ECO:0007669"/>
    <property type="project" value="UniProtKB-SubCell"/>
</dbReference>
<keyword evidence="7" id="KW-1133">Transmembrane helix</keyword>
<accession>A0A381N0X4</accession>
<evidence type="ECO:0000256" key="4">
    <source>
        <dbReference type="ARBA" id="ARBA00022692"/>
    </source>
</evidence>
<evidence type="ECO:0000256" key="7">
    <source>
        <dbReference type="ARBA" id="ARBA00022989"/>
    </source>
</evidence>
<dbReference type="HAMAP" id="MF_01959">
    <property type="entry name" value="CcmE"/>
    <property type="match status" value="1"/>
</dbReference>
<evidence type="ECO:0000256" key="5">
    <source>
        <dbReference type="ARBA" id="ARBA00022723"/>
    </source>
</evidence>
<protein>
    <recommendedName>
        <fullName evidence="11">Cytochrome c-type biogenesis protein CcmE</fullName>
    </recommendedName>
</protein>
<comment type="subcellular location">
    <subcellularLocation>
        <location evidence="1">Cell inner membrane</location>
    </subcellularLocation>
</comment>
<evidence type="ECO:0000256" key="3">
    <source>
        <dbReference type="ARBA" id="ARBA00022617"/>
    </source>
</evidence>
<evidence type="ECO:0000256" key="6">
    <source>
        <dbReference type="ARBA" id="ARBA00022748"/>
    </source>
</evidence>
<dbReference type="Pfam" id="PF03100">
    <property type="entry name" value="CcmE"/>
    <property type="match status" value="1"/>
</dbReference>
<evidence type="ECO:0000256" key="2">
    <source>
        <dbReference type="ARBA" id="ARBA00022475"/>
    </source>
</evidence>
<evidence type="ECO:0000256" key="9">
    <source>
        <dbReference type="ARBA" id="ARBA00023136"/>
    </source>
</evidence>
<keyword evidence="6" id="KW-0201">Cytochrome c-type biogenesis</keyword>
<dbReference type="GO" id="GO:0017004">
    <property type="term" value="P:cytochrome complex assembly"/>
    <property type="evidence" value="ECO:0007669"/>
    <property type="project" value="UniProtKB-KW"/>
</dbReference>
<sequence>MAVGLFLLFGSALTIGVGLFALQENIDLFYEPQKVVGGEAPIAKRIRAGGMVEKGSLVYEPEGLGVSFVLSDLRGSRFEVRYEGLLPGLFREGQGVLVVGQLDASRVFYAKEVLAKHDENYMPPELVDMGAET</sequence>
<evidence type="ECO:0000256" key="1">
    <source>
        <dbReference type="ARBA" id="ARBA00004533"/>
    </source>
</evidence>
<dbReference type="GO" id="GO:0017003">
    <property type="term" value="P:protein-heme linkage"/>
    <property type="evidence" value="ECO:0007669"/>
    <property type="project" value="InterPro"/>
</dbReference>
<dbReference type="GO" id="GO:0020037">
    <property type="term" value="F:heme binding"/>
    <property type="evidence" value="ECO:0007669"/>
    <property type="project" value="InterPro"/>
</dbReference>
<dbReference type="PANTHER" id="PTHR34128">
    <property type="entry name" value="CYTOCHROME C-TYPE BIOGENESIS PROTEIN CCME HOMOLOG, MITOCHONDRIAL"/>
    <property type="match status" value="1"/>
</dbReference>
<evidence type="ECO:0000256" key="8">
    <source>
        <dbReference type="ARBA" id="ARBA00023004"/>
    </source>
</evidence>
<dbReference type="Gene3D" id="2.40.50.140">
    <property type="entry name" value="Nucleic acid-binding proteins"/>
    <property type="match status" value="1"/>
</dbReference>